<dbReference type="Pfam" id="PF02687">
    <property type="entry name" value="FtsX"/>
    <property type="match status" value="1"/>
</dbReference>
<dbReference type="EMBL" id="CP010643">
    <property type="protein sequence ID" value="ATG35429.1"/>
    <property type="molecule type" value="Genomic_DNA"/>
</dbReference>
<evidence type="ECO:0000259" key="8">
    <source>
        <dbReference type="Pfam" id="PF12704"/>
    </source>
</evidence>
<dbReference type="InterPro" id="IPR025857">
    <property type="entry name" value="MacB_PCD"/>
</dbReference>
<evidence type="ECO:0000256" key="3">
    <source>
        <dbReference type="ARBA" id="ARBA00022692"/>
    </source>
</evidence>
<reference evidence="9 10" key="4">
    <citation type="journal article" date="2018" name="Environ. Microbiol. Rep.">
        <title>Phylogenetic distribution of roseobacticides in the Roseobacter group and their effect on microalgae.</title>
        <authorList>
            <person name="Sonnenschein E.C."/>
            <person name="Phippen C.B."/>
            <person name="Bentzon-Tilia M."/>
            <person name="Rasmussen S.A."/>
            <person name="Nielsen K.F."/>
            <person name="Gram L."/>
        </authorList>
    </citation>
    <scope>NUCLEOTIDE SEQUENCE [LARGE SCALE GENOMIC DNA]</scope>
    <source>
        <strain evidence="9 10">P36</strain>
    </source>
</reference>
<dbReference type="PANTHER" id="PTHR43738">
    <property type="entry name" value="ABC TRANSPORTER, MEMBRANE PROTEIN"/>
    <property type="match status" value="1"/>
</dbReference>
<keyword evidence="10" id="KW-1185">Reference proteome</keyword>
<gene>
    <name evidence="9" type="ORF">PhaeoP36_01278</name>
</gene>
<accession>A0ABM6PCH0</accession>
<comment type="subcellular location">
    <subcellularLocation>
        <location evidence="1">Cell membrane</location>
        <topology evidence="1">Multi-pass membrane protein</topology>
    </subcellularLocation>
</comment>
<evidence type="ECO:0000256" key="2">
    <source>
        <dbReference type="ARBA" id="ARBA00022475"/>
    </source>
</evidence>
<keyword evidence="3 6" id="KW-0812">Transmembrane</keyword>
<reference evidence="9 10" key="2">
    <citation type="journal article" date="2017" name="Genome Biol. Evol.">
        <title>Trajectories and Drivers of Genome Evolution in Surface-Associated Marine Phaeobacter.</title>
        <authorList>
            <person name="Freese H.M."/>
            <person name="Sikorski J."/>
            <person name="Bunk B."/>
            <person name="Scheuner C."/>
            <person name="Meier-Kolthoff J.P."/>
            <person name="Sproer C."/>
            <person name="Gram L."/>
            <person name="Overmann J."/>
        </authorList>
    </citation>
    <scope>NUCLEOTIDE SEQUENCE [LARGE SCALE GENOMIC DNA]</scope>
    <source>
        <strain evidence="9 10">P36</strain>
    </source>
</reference>
<evidence type="ECO:0000256" key="6">
    <source>
        <dbReference type="SAM" id="Phobius"/>
    </source>
</evidence>
<organism evidence="9 10">
    <name type="scientific">Phaeobacter piscinae</name>
    <dbReference type="NCBI Taxonomy" id="1580596"/>
    <lineage>
        <taxon>Bacteria</taxon>
        <taxon>Pseudomonadati</taxon>
        <taxon>Pseudomonadota</taxon>
        <taxon>Alphaproteobacteria</taxon>
        <taxon>Rhodobacterales</taxon>
        <taxon>Roseobacteraceae</taxon>
        <taxon>Phaeobacter</taxon>
    </lineage>
</organism>
<keyword evidence="4 6" id="KW-1133">Transmembrane helix</keyword>
<proteinExistence type="predicted"/>
<dbReference type="InterPro" id="IPR003838">
    <property type="entry name" value="ABC3_permease_C"/>
</dbReference>
<feature type="domain" description="MacB-like periplasmic core" evidence="8">
    <location>
        <begin position="19"/>
        <end position="228"/>
    </location>
</feature>
<evidence type="ECO:0000259" key="7">
    <source>
        <dbReference type="Pfam" id="PF02687"/>
    </source>
</evidence>
<dbReference type="Proteomes" id="UP000218891">
    <property type="component" value="Chromosome"/>
</dbReference>
<keyword evidence="2" id="KW-1003">Cell membrane</keyword>
<feature type="domain" description="ABC3 transporter permease C-terminal" evidence="7">
    <location>
        <begin position="263"/>
        <end position="371"/>
    </location>
</feature>
<evidence type="ECO:0000256" key="1">
    <source>
        <dbReference type="ARBA" id="ARBA00004651"/>
    </source>
</evidence>
<sequence>MTFLTLARRNAWRKPMRTLLLVFCIAVAFLIYGLTASFLSGTQGTAGANDDVLGVMNKSGRGHTLPIAYQRRISSVEGVADVAYMSRLRGYSEVERNVVVANAVVADDIARINSESLGLTPDLLAALKQGRDRVLVGRALADAQGWRAGQRIDITSFNILQKAGGRNWGFEVGGVFEGATASTDTYFMLANYEYVNALRARNVDTVDSFVVQPAPDIAASALAARIDALFANTGAPTKTQSEKQFLEAFLRQFADVELIVSLVVGAAFVTILMIVINTMLFAVRERTFEIGVLKTLGFTNQFIAVLILCETLLIFVLGGFIGVALTKLATQVASPALGLVLTPAVVGKATIITVSLGIFTGLLPAGLAMRTTVSNAFRAR</sequence>
<keyword evidence="5 6" id="KW-0472">Membrane</keyword>
<keyword evidence="9" id="KW-0449">Lipoprotein</keyword>
<reference evidence="9 10" key="3">
    <citation type="journal article" date="2017" name="Int. J. Syst. Evol. Microbiol.">
        <title>Adaptation of Surface-Associated Bacteria to the Open Ocean: A Genomically Distinct Subpopulation of Phaeobacter gallaeciensis Colonizes Pacific Mesozooplankton.</title>
        <authorList>
            <person name="Freese H.M."/>
            <person name="Methner A."/>
            <person name="Overmann J."/>
        </authorList>
    </citation>
    <scope>NUCLEOTIDE SEQUENCE [LARGE SCALE GENOMIC DNA]</scope>
    <source>
        <strain evidence="9 10">P36</strain>
    </source>
</reference>
<dbReference type="Pfam" id="PF12704">
    <property type="entry name" value="MacB_PCD"/>
    <property type="match status" value="1"/>
</dbReference>
<dbReference type="PANTHER" id="PTHR43738:SF3">
    <property type="entry name" value="ABC TRANSPORTER PERMEASE"/>
    <property type="match status" value="1"/>
</dbReference>
<name>A0ABM6PCH0_9RHOB</name>
<evidence type="ECO:0000313" key="10">
    <source>
        <dbReference type="Proteomes" id="UP000218891"/>
    </source>
</evidence>
<dbReference type="InterPro" id="IPR051125">
    <property type="entry name" value="ABC-4/HrtB_transporter"/>
</dbReference>
<evidence type="ECO:0000256" key="4">
    <source>
        <dbReference type="ARBA" id="ARBA00022989"/>
    </source>
</evidence>
<feature type="transmembrane region" description="Helical" evidence="6">
    <location>
        <begin position="258"/>
        <end position="281"/>
    </location>
</feature>
<protein>
    <submittedName>
        <fullName evidence="9">ABC-type transport system, involved in lipoprotein release, permease component</fullName>
    </submittedName>
</protein>
<reference evidence="9 10" key="1">
    <citation type="journal article" date="2017" name="Front. Microbiol.">
        <title>Phaeobacter piscinae sp. nov., a species of the Roseobacter group and potential aquaculture probiont.</title>
        <authorList>
            <person name="Sonnenschein E.C."/>
            <person name="Phippen C.B.W."/>
            <person name="Nielsen K.F."/>
            <person name="Mateiu R.V."/>
            <person name="Melchiorsen J."/>
            <person name="Gram L."/>
            <person name="Overmann J."/>
            <person name="Freese H.M."/>
        </authorList>
    </citation>
    <scope>NUCLEOTIDE SEQUENCE [LARGE SCALE GENOMIC DNA]</scope>
    <source>
        <strain evidence="9 10">P36</strain>
    </source>
</reference>
<evidence type="ECO:0000313" key="9">
    <source>
        <dbReference type="EMBL" id="ATG35429.1"/>
    </source>
</evidence>
<feature type="transmembrane region" description="Helical" evidence="6">
    <location>
        <begin position="345"/>
        <end position="368"/>
    </location>
</feature>
<feature type="transmembrane region" description="Helical" evidence="6">
    <location>
        <begin position="302"/>
        <end position="325"/>
    </location>
</feature>
<dbReference type="RefSeq" id="WP_040178312.1">
    <property type="nucleotide sequence ID" value="NZ_CP010643.1"/>
</dbReference>
<evidence type="ECO:0000256" key="5">
    <source>
        <dbReference type="ARBA" id="ARBA00023136"/>
    </source>
</evidence>